<comment type="similarity">
    <text evidence="1">Belongs to the LysR transcriptional regulatory family.</text>
</comment>
<dbReference type="EMBL" id="JBHTHM010001140">
    <property type="protein sequence ID" value="MFD0786071.1"/>
    <property type="molecule type" value="Genomic_DNA"/>
</dbReference>
<dbReference type="Proteomes" id="UP001597053">
    <property type="component" value="Unassembled WGS sequence"/>
</dbReference>
<dbReference type="InterPro" id="IPR036388">
    <property type="entry name" value="WH-like_DNA-bd_sf"/>
</dbReference>
<dbReference type="PANTHER" id="PTHR30346">
    <property type="entry name" value="TRANSCRIPTIONAL DUAL REGULATOR HCAR-RELATED"/>
    <property type="match status" value="1"/>
</dbReference>
<keyword evidence="3" id="KW-0238">DNA-binding</keyword>
<evidence type="ECO:0000313" key="7">
    <source>
        <dbReference type="Proteomes" id="UP001597053"/>
    </source>
</evidence>
<dbReference type="Pfam" id="PF00126">
    <property type="entry name" value="HTH_1"/>
    <property type="match status" value="1"/>
</dbReference>
<dbReference type="PANTHER" id="PTHR30346:SF30">
    <property type="entry name" value="SMALL NEUTRAL PROTEASE REGULATORY PROTEIN"/>
    <property type="match status" value="1"/>
</dbReference>
<reference evidence="7" key="1">
    <citation type="journal article" date="2019" name="Int. J. Syst. Evol. Microbiol.">
        <title>The Global Catalogue of Microorganisms (GCM) 10K type strain sequencing project: providing services to taxonomists for standard genome sequencing and annotation.</title>
        <authorList>
            <consortium name="The Broad Institute Genomics Platform"/>
            <consortium name="The Broad Institute Genome Sequencing Center for Infectious Disease"/>
            <person name="Wu L."/>
            <person name="Ma J."/>
        </authorList>
    </citation>
    <scope>NUCLEOTIDE SEQUENCE [LARGE SCALE GENOMIC DNA]</scope>
    <source>
        <strain evidence="7">JCM 32148</strain>
    </source>
</reference>
<dbReference type="PRINTS" id="PR00039">
    <property type="entry name" value="HTHLYSR"/>
</dbReference>
<dbReference type="Gene3D" id="1.10.10.10">
    <property type="entry name" value="Winged helix-like DNA-binding domain superfamily/Winged helix DNA-binding domain"/>
    <property type="match status" value="1"/>
</dbReference>
<feature type="non-terminal residue" evidence="6">
    <location>
        <position position="76"/>
    </location>
</feature>
<evidence type="ECO:0000259" key="5">
    <source>
        <dbReference type="PROSITE" id="PS50931"/>
    </source>
</evidence>
<accession>A0ABW3A542</accession>
<organism evidence="6 7">
    <name type="scientific">Micromonospora azadirachtae</name>
    <dbReference type="NCBI Taxonomy" id="1970735"/>
    <lineage>
        <taxon>Bacteria</taxon>
        <taxon>Bacillati</taxon>
        <taxon>Actinomycetota</taxon>
        <taxon>Actinomycetes</taxon>
        <taxon>Micromonosporales</taxon>
        <taxon>Micromonosporaceae</taxon>
        <taxon>Micromonospora</taxon>
    </lineage>
</organism>
<gene>
    <name evidence="6" type="ORF">ACFQZ8_19395</name>
</gene>
<evidence type="ECO:0000256" key="4">
    <source>
        <dbReference type="ARBA" id="ARBA00023163"/>
    </source>
</evidence>
<comment type="caution">
    <text evidence="6">The sequence shown here is derived from an EMBL/GenBank/DDBJ whole genome shotgun (WGS) entry which is preliminary data.</text>
</comment>
<proteinExistence type="inferred from homology"/>
<evidence type="ECO:0000256" key="3">
    <source>
        <dbReference type="ARBA" id="ARBA00023125"/>
    </source>
</evidence>
<evidence type="ECO:0000313" key="6">
    <source>
        <dbReference type="EMBL" id="MFD0786071.1"/>
    </source>
</evidence>
<feature type="domain" description="HTH lysR-type" evidence="5">
    <location>
        <begin position="1"/>
        <end position="58"/>
    </location>
</feature>
<keyword evidence="7" id="KW-1185">Reference proteome</keyword>
<sequence>MELRHLEYFVAVAEERHFTRAAERMRVAQSGLSASIRALERDLDAELFVRSTRRVELTDAGRALLAEAHRTLASAA</sequence>
<dbReference type="InterPro" id="IPR000847">
    <property type="entry name" value="LysR_HTH_N"/>
</dbReference>
<evidence type="ECO:0000256" key="1">
    <source>
        <dbReference type="ARBA" id="ARBA00009437"/>
    </source>
</evidence>
<name>A0ABW3A542_9ACTN</name>
<dbReference type="SUPFAM" id="SSF46785">
    <property type="entry name" value="Winged helix' DNA-binding domain"/>
    <property type="match status" value="1"/>
</dbReference>
<dbReference type="InterPro" id="IPR036390">
    <property type="entry name" value="WH_DNA-bd_sf"/>
</dbReference>
<evidence type="ECO:0000256" key="2">
    <source>
        <dbReference type="ARBA" id="ARBA00023015"/>
    </source>
</evidence>
<dbReference type="PROSITE" id="PS50931">
    <property type="entry name" value="HTH_LYSR"/>
    <property type="match status" value="1"/>
</dbReference>
<protein>
    <submittedName>
        <fullName evidence="6">LysR family transcriptional regulator</fullName>
    </submittedName>
</protein>
<keyword evidence="2" id="KW-0805">Transcription regulation</keyword>
<keyword evidence="4" id="KW-0804">Transcription</keyword>